<dbReference type="InterPro" id="IPR003458">
    <property type="entry name" value="Phage_T4_Gp38_tail_assem"/>
</dbReference>
<proteinExistence type="predicted"/>
<dbReference type="Proteomes" id="UP001304423">
    <property type="component" value="Chromosome"/>
</dbReference>
<evidence type="ECO:0000313" key="1">
    <source>
        <dbReference type="EMBL" id="WOA54376.1"/>
    </source>
</evidence>
<dbReference type="EMBL" id="CP136339">
    <property type="protein sequence ID" value="WOA54376.1"/>
    <property type="molecule type" value="Genomic_DNA"/>
</dbReference>
<dbReference type="PANTHER" id="PTHR34413">
    <property type="entry name" value="PROPHAGE TAIL FIBER ASSEMBLY PROTEIN HOMOLOG TFAE-RELATED-RELATED"/>
    <property type="match status" value="1"/>
</dbReference>
<dbReference type="InterPro" id="IPR051220">
    <property type="entry name" value="TFA_Chaperone"/>
</dbReference>
<dbReference type="AlphaFoldDB" id="A0AAX4F547"/>
<accession>A0AAX4F547</accession>
<dbReference type="Pfam" id="PF02413">
    <property type="entry name" value="Caudo_TAP"/>
    <property type="match status" value="1"/>
</dbReference>
<evidence type="ECO:0000313" key="2">
    <source>
        <dbReference type="Proteomes" id="UP001304423"/>
    </source>
</evidence>
<dbReference type="PANTHER" id="PTHR34413:SF2">
    <property type="entry name" value="PROPHAGE TAIL FIBER ASSEMBLY PROTEIN HOMOLOG TFAE-RELATED"/>
    <property type="match status" value="1"/>
</dbReference>
<name>A0AAX4F547_9GAMM</name>
<gene>
    <name evidence="1" type="ORF">RXA29_09255</name>
</gene>
<reference evidence="1" key="1">
    <citation type="submission" date="2023-10" db="EMBL/GenBank/DDBJ databases">
        <title>Clonality and diversity in the soft rot Dickeya solani phytopathogen.</title>
        <authorList>
            <person name="Pedron J."/>
            <person name="Van Gijsegem F."/>
            <person name="Portier P."/>
            <person name="Taghouti G."/>
        </authorList>
    </citation>
    <scope>NUCLEOTIDE SEQUENCE</scope>
    <source>
        <strain evidence="1">CFBP5647</strain>
    </source>
</reference>
<dbReference type="RefSeq" id="WP_316394336.1">
    <property type="nucleotide sequence ID" value="NZ_CP136339.1"/>
</dbReference>
<sequence>MGEKYSVAVNGAALGQNGLAERAGWLTVYHVDLMTREYTGASYEYLMVGTGLPADSYADAPDLPPAGQALRRRADGEGWEHVSDYRGQTAYRTTDGQSQAVTVLGELPDELTLLAPVTAYDQWDGVAWVTDTAAQQAAATAEAQRELTARKSLATARLAELTYAVDLAMATEAEQAAMTAWKTYLVQLSRIDTATAPDIDWPAVPAA</sequence>
<protein>
    <submittedName>
        <fullName evidence="1">Tail fiber assembly protein</fullName>
    </submittedName>
</protein>
<organism evidence="1 2">
    <name type="scientific">Dickeya solani</name>
    <dbReference type="NCBI Taxonomy" id="1089444"/>
    <lineage>
        <taxon>Bacteria</taxon>
        <taxon>Pseudomonadati</taxon>
        <taxon>Pseudomonadota</taxon>
        <taxon>Gammaproteobacteria</taxon>
        <taxon>Enterobacterales</taxon>
        <taxon>Pectobacteriaceae</taxon>
        <taxon>Dickeya</taxon>
    </lineage>
</organism>